<reference evidence="2" key="1">
    <citation type="submission" date="2023-10" db="EMBL/GenBank/DDBJ databases">
        <authorList>
            <person name="Chen Y."/>
            <person name="Shah S."/>
            <person name="Dougan E. K."/>
            <person name="Thang M."/>
            <person name="Chan C."/>
        </authorList>
    </citation>
    <scope>NUCLEOTIDE SEQUENCE [LARGE SCALE GENOMIC DNA]</scope>
</reference>
<sequence>RSSRAPGKETRPRPPRRPPRTSTRRRPRSRGCAATPLTPSGRPASSFLARSSLLDGEGGAEGPPGESGDPAAGSAGPAAASASAGIGLNGSVAGWFGPDPQDDLEQVAQWASWLSGGGARGAAAAATVRESPGDAAQTLRFLAETGTPGGPRTASTETSRRCSTSWRLDAARAARPERGAVDAERGEAAR</sequence>
<proteinExistence type="predicted"/>
<dbReference type="EMBL" id="CAUYUJ010004849">
    <property type="protein sequence ID" value="CAK0811195.1"/>
    <property type="molecule type" value="Genomic_DNA"/>
</dbReference>
<evidence type="ECO:0000313" key="3">
    <source>
        <dbReference type="Proteomes" id="UP001189429"/>
    </source>
</evidence>
<protein>
    <submittedName>
        <fullName evidence="2">Uncharacterized protein</fullName>
    </submittedName>
</protein>
<comment type="caution">
    <text evidence="2">The sequence shown here is derived from an EMBL/GenBank/DDBJ whole genome shotgun (WGS) entry which is preliminary data.</text>
</comment>
<keyword evidence="3" id="KW-1185">Reference proteome</keyword>
<feature type="compositionally biased region" description="Basic residues" evidence="1">
    <location>
        <begin position="13"/>
        <end position="29"/>
    </location>
</feature>
<feature type="compositionally biased region" description="Basic and acidic residues" evidence="1">
    <location>
        <begin position="1"/>
        <end position="12"/>
    </location>
</feature>
<organism evidence="2 3">
    <name type="scientific">Prorocentrum cordatum</name>
    <dbReference type="NCBI Taxonomy" id="2364126"/>
    <lineage>
        <taxon>Eukaryota</taxon>
        <taxon>Sar</taxon>
        <taxon>Alveolata</taxon>
        <taxon>Dinophyceae</taxon>
        <taxon>Prorocentrales</taxon>
        <taxon>Prorocentraceae</taxon>
        <taxon>Prorocentrum</taxon>
    </lineage>
</organism>
<gene>
    <name evidence="2" type="ORF">PCOR1329_LOCUS15903</name>
</gene>
<name>A0ABN9R2V7_9DINO</name>
<feature type="region of interest" description="Disordered" evidence="1">
    <location>
        <begin position="144"/>
        <end position="190"/>
    </location>
</feature>
<feature type="non-terminal residue" evidence="2">
    <location>
        <position position="1"/>
    </location>
</feature>
<feature type="region of interest" description="Disordered" evidence="1">
    <location>
        <begin position="1"/>
        <end position="103"/>
    </location>
</feature>
<evidence type="ECO:0000256" key="1">
    <source>
        <dbReference type="SAM" id="MobiDB-lite"/>
    </source>
</evidence>
<accession>A0ABN9R2V7</accession>
<feature type="compositionally biased region" description="Polar residues" evidence="1">
    <location>
        <begin position="153"/>
        <end position="166"/>
    </location>
</feature>
<feature type="compositionally biased region" description="Low complexity" evidence="1">
    <location>
        <begin position="63"/>
        <end position="85"/>
    </location>
</feature>
<dbReference type="Proteomes" id="UP001189429">
    <property type="component" value="Unassembled WGS sequence"/>
</dbReference>
<evidence type="ECO:0000313" key="2">
    <source>
        <dbReference type="EMBL" id="CAK0811195.1"/>
    </source>
</evidence>
<feature type="compositionally biased region" description="Basic and acidic residues" evidence="1">
    <location>
        <begin position="169"/>
        <end position="190"/>
    </location>
</feature>